<feature type="transmembrane region" description="Helical" evidence="1">
    <location>
        <begin position="203"/>
        <end position="226"/>
    </location>
</feature>
<protein>
    <submittedName>
        <fullName evidence="2">Uncharacterized protein</fullName>
    </submittedName>
</protein>
<reference evidence="2" key="1">
    <citation type="submission" date="2014-02" db="EMBL/GenBank/DDBJ databases">
        <title>Expanding our view of genomic diversity in Candidatus Accumulibacter clades.</title>
        <authorList>
            <person name="Skennerton C.T."/>
            <person name="Barr J.J."/>
            <person name="Slater F.R."/>
            <person name="Bond P.L."/>
            <person name="Tyson G.W."/>
        </authorList>
    </citation>
    <scope>NUCLEOTIDE SEQUENCE [LARGE SCALE GENOMIC DNA]</scope>
</reference>
<evidence type="ECO:0000313" key="2">
    <source>
        <dbReference type="EMBL" id="KFB75741.1"/>
    </source>
</evidence>
<dbReference type="EMBL" id="JDST02000075">
    <property type="protein sequence ID" value="KFB75741.1"/>
    <property type="molecule type" value="Genomic_DNA"/>
</dbReference>
<name>A0A080M3V2_9PROT</name>
<sequence length="235" mass="25525">MTSFLARLLPKPGIGPALYCVWAIVAIGLSIGLSGLSPESVTRLLVIALLLGELALRPTLVGALPALTPKIRFLVLGIVLAAAVEGMHMISMPVFPALRIVGETSFVQGLVRYALDLLFTLPAYAVIFSLLWFFINRYRYGLWNYILVMGLAQTLGDGGLFFFIDTPAMLFFLPYPMTNYHAINVIPFLAVRDHLPPGRSARAVRYLAIPGLISAYLVCGAIIKLVGRPLGLAPD</sequence>
<evidence type="ECO:0000313" key="3">
    <source>
        <dbReference type="Proteomes" id="UP000021315"/>
    </source>
</evidence>
<feature type="transmembrane region" description="Helical" evidence="1">
    <location>
        <begin position="110"/>
        <end position="135"/>
    </location>
</feature>
<dbReference type="STRING" id="1453999.AW06_003208"/>
<keyword evidence="1" id="KW-0472">Membrane</keyword>
<organism evidence="2 3">
    <name type="scientific">Candidatus Accumulibacter cognatus</name>
    <dbReference type="NCBI Taxonomy" id="2954383"/>
    <lineage>
        <taxon>Bacteria</taxon>
        <taxon>Pseudomonadati</taxon>
        <taxon>Pseudomonadota</taxon>
        <taxon>Betaproteobacteria</taxon>
        <taxon>Candidatus Accumulibacter</taxon>
    </lineage>
</organism>
<feature type="transmembrane region" description="Helical" evidence="1">
    <location>
        <begin position="71"/>
        <end position="90"/>
    </location>
</feature>
<keyword evidence="1" id="KW-0812">Transmembrane</keyword>
<dbReference type="Proteomes" id="UP000021315">
    <property type="component" value="Unassembled WGS sequence"/>
</dbReference>
<feature type="transmembrane region" description="Helical" evidence="1">
    <location>
        <begin position="44"/>
        <end position="64"/>
    </location>
</feature>
<feature type="transmembrane region" description="Helical" evidence="1">
    <location>
        <begin position="12"/>
        <end position="32"/>
    </location>
</feature>
<accession>A0A080M3V2</accession>
<feature type="transmembrane region" description="Helical" evidence="1">
    <location>
        <begin position="142"/>
        <end position="164"/>
    </location>
</feature>
<dbReference type="AlphaFoldDB" id="A0A080M3V2"/>
<feature type="transmembrane region" description="Helical" evidence="1">
    <location>
        <begin position="170"/>
        <end position="191"/>
    </location>
</feature>
<gene>
    <name evidence="2" type="ORF">AW06_003208</name>
</gene>
<dbReference type="RefSeq" id="WP_034951400.1">
    <property type="nucleotide sequence ID" value="NZ_JDST02000075.1"/>
</dbReference>
<keyword evidence="1" id="KW-1133">Transmembrane helix</keyword>
<proteinExistence type="predicted"/>
<comment type="caution">
    <text evidence="2">The sequence shown here is derived from an EMBL/GenBank/DDBJ whole genome shotgun (WGS) entry which is preliminary data.</text>
</comment>
<keyword evidence="3" id="KW-1185">Reference proteome</keyword>
<evidence type="ECO:0000256" key="1">
    <source>
        <dbReference type="SAM" id="Phobius"/>
    </source>
</evidence>